<dbReference type="OrthoDB" id="9810005at2"/>
<feature type="binding site" evidence="4">
    <location>
        <position position="157"/>
    </location>
    <ligand>
        <name>a divalent metal cation</name>
        <dbReference type="ChEBI" id="CHEBI:60240"/>
        <label>2</label>
    </ligand>
</feature>
<dbReference type="InterPro" id="IPR018228">
    <property type="entry name" value="DNase_TatD-rel_CS"/>
</dbReference>
<gene>
    <name evidence="5" type="ORF">F8C67_12600</name>
</gene>
<feature type="binding site" evidence="4">
    <location>
        <position position="206"/>
    </location>
    <ligand>
        <name>a divalent metal cation</name>
        <dbReference type="ChEBI" id="CHEBI:60240"/>
        <label>1</label>
    </ligand>
</feature>
<dbReference type="FunFam" id="3.20.20.140:FF:000005">
    <property type="entry name" value="TatD family hydrolase"/>
    <property type="match status" value="1"/>
</dbReference>
<comment type="caution">
    <text evidence="5">The sequence shown here is derived from an EMBL/GenBank/DDBJ whole genome shotgun (WGS) entry which is preliminary data.</text>
</comment>
<dbReference type="Gene3D" id="3.20.20.140">
    <property type="entry name" value="Metal-dependent hydrolases"/>
    <property type="match status" value="1"/>
</dbReference>
<proteinExistence type="inferred from homology"/>
<keyword evidence="2 4" id="KW-0479">Metal-binding</keyword>
<feature type="binding site" evidence="4">
    <location>
        <position position="7"/>
    </location>
    <ligand>
        <name>a divalent metal cation</name>
        <dbReference type="ChEBI" id="CHEBI:60240"/>
        <label>1</label>
    </ligand>
</feature>
<dbReference type="NCBIfam" id="TIGR00010">
    <property type="entry name" value="YchF/TatD family DNA exonuclease"/>
    <property type="match status" value="1"/>
</dbReference>
<evidence type="ECO:0000256" key="4">
    <source>
        <dbReference type="PIRSR" id="PIRSR005902-1"/>
    </source>
</evidence>
<evidence type="ECO:0000313" key="6">
    <source>
        <dbReference type="Proteomes" id="UP000468650"/>
    </source>
</evidence>
<dbReference type="GO" id="GO:0046872">
    <property type="term" value="F:metal ion binding"/>
    <property type="evidence" value="ECO:0007669"/>
    <property type="project" value="UniProtKB-KW"/>
</dbReference>
<dbReference type="PANTHER" id="PTHR46124">
    <property type="entry name" value="D-AMINOACYL-TRNA DEACYLASE"/>
    <property type="match status" value="1"/>
</dbReference>
<sequence length="258" mass="29531">MQYIDTHTHLFHKQFDEDRAEMMERARVAGVERVLLPNIDVDTIDRMMKMVEDYPGRAFPMMGIHPTHVGEDRRAQLDTVRSWFEKSADRFVAVGEIGIDLYWEKDKLDWQVEAFEEQIDIALEFDKPIVIHARDSFDEIFESLERKQNGNLKGVLHCFTGNIEQANRCLDLGMHLGIGGVATFKNGGLDKVLPHVSKDVIILETDSPYLAPVPYRGKRNESSYVPIVAQRVAELMGMTVKEVAEQTTLNAEKLFRLP</sequence>
<feature type="binding site" evidence="4">
    <location>
        <position position="96"/>
    </location>
    <ligand>
        <name>a divalent metal cation</name>
        <dbReference type="ChEBI" id="CHEBI:60240"/>
        <label>1</label>
    </ligand>
</feature>
<evidence type="ECO:0000256" key="3">
    <source>
        <dbReference type="ARBA" id="ARBA00022801"/>
    </source>
</evidence>
<keyword evidence="6" id="KW-1185">Reference proteome</keyword>
<dbReference type="InterPro" id="IPR015991">
    <property type="entry name" value="TatD/YcfH-like"/>
</dbReference>
<name>A0A6N6RDD5_9FLAO</name>
<protein>
    <submittedName>
        <fullName evidence="5">TatD family deoxyribonuclease</fullName>
    </submittedName>
</protein>
<dbReference type="InterPro" id="IPR001130">
    <property type="entry name" value="TatD-like"/>
</dbReference>
<reference evidence="5 6" key="1">
    <citation type="submission" date="2019-09" db="EMBL/GenBank/DDBJ databases">
        <title>Genomes of family Cryomorphaceae.</title>
        <authorList>
            <person name="Bowman J.P."/>
        </authorList>
    </citation>
    <scope>NUCLEOTIDE SEQUENCE [LARGE SCALE GENOMIC DNA]</scope>
    <source>
        <strain evidence="5 6">LMG 25704</strain>
    </source>
</reference>
<feature type="binding site" evidence="4">
    <location>
        <position position="9"/>
    </location>
    <ligand>
        <name>a divalent metal cation</name>
        <dbReference type="ChEBI" id="CHEBI:60240"/>
        <label>1</label>
    </ligand>
</feature>
<dbReference type="Pfam" id="PF01026">
    <property type="entry name" value="TatD_DNase"/>
    <property type="match status" value="1"/>
</dbReference>
<evidence type="ECO:0000256" key="2">
    <source>
        <dbReference type="ARBA" id="ARBA00022723"/>
    </source>
</evidence>
<organism evidence="5 6">
    <name type="scientific">Phaeocystidibacter luteus</name>
    <dbReference type="NCBI Taxonomy" id="911197"/>
    <lineage>
        <taxon>Bacteria</taxon>
        <taxon>Pseudomonadati</taxon>
        <taxon>Bacteroidota</taxon>
        <taxon>Flavobacteriia</taxon>
        <taxon>Flavobacteriales</taxon>
        <taxon>Phaeocystidibacteraceae</taxon>
        <taxon>Phaeocystidibacter</taxon>
    </lineage>
</organism>
<dbReference type="CDD" id="cd01310">
    <property type="entry name" value="TatD_DNAse"/>
    <property type="match status" value="1"/>
</dbReference>
<dbReference type="PIRSF" id="PIRSF005902">
    <property type="entry name" value="DNase_TatD"/>
    <property type="match status" value="1"/>
</dbReference>
<dbReference type="GO" id="GO:0016788">
    <property type="term" value="F:hydrolase activity, acting on ester bonds"/>
    <property type="evidence" value="ECO:0007669"/>
    <property type="project" value="InterPro"/>
</dbReference>
<evidence type="ECO:0000256" key="1">
    <source>
        <dbReference type="ARBA" id="ARBA00009275"/>
    </source>
</evidence>
<dbReference type="PROSITE" id="PS01091">
    <property type="entry name" value="TATD_3"/>
    <property type="match status" value="1"/>
</dbReference>
<keyword evidence="3" id="KW-0378">Hydrolase</keyword>
<dbReference type="AlphaFoldDB" id="A0A6N6RDD5"/>
<dbReference type="SUPFAM" id="SSF51556">
    <property type="entry name" value="Metallo-dependent hydrolases"/>
    <property type="match status" value="1"/>
</dbReference>
<accession>A0A6N6RDD5</accession>
<dbReference type="Proteomes" id="UP000468650">
    <property type="component" value="Unassembled WGS sequence"/>
</dbReference>
<dbReference type="PANTHER" id="PTHR46124:SF4">
    <property type="entry name" value="HYDROLASE TATD"/>
    <property type="match status" value="1"/>
</dbReference>
<dbReference type="InterPro" id="IPR032466">
    <property type="entry name" value="Metal_Hydrolase"/>
</dbReference>
<dbReference type="GO" id="GO:0004536">
    <property type="term" value="F:DNA nuclease activity"/>
    <property type="evidence" value="ECO:0007669"/>
    <property type="project" value="InterPro"/>
</dbReference>
<evidence type="ECO:0000313" key="5">
    <source>
        <dbReference type="EMBL" id="KAB2807030.1"/>
    </source>
</evidence>
<dbReference type="GO" id="GO:0005829">
    <property type="term" value="C:cytosol"/>
    <property type="evidence" value="ECO:0007669"/>
    <property type="project" value="TreeGrafter"/>
</dbReference>
<comment type="similarity">
    <text evidence="1">Belongs to the metallo-dependent hydrolases superfamily. TatD-type hydrolase family.</text>
</comment>
<feature type="binding site" evidence="4">
    <location>
        <position position="132"/>
    </location>
    <ligand>
        <name>a divalent metal cation</name>
        <dbReference type="ChEBI" id="CHEBI:60240"/>
        <label>2</label>
    </ligand>
</feature>
<dbReference type="RefSeq" id="WP_151668220.1">
    <property type="nucleotide sequence ID" value="NZ_WBVO01000012.1"/>
</dbReference>
<dbReference type="EMBL" id="WBVO01000012">
    <property type="protein sequence ID" value="KAB2807030.1"/>
    <property type="molecule type" value="Genomic_DNA"/>
</dbReference>